<accession>A0A2T4AVK6</accession>
<dbReference type="Proteomes" id="UP000241690">
    <property type="component" value="Unassembled WGS sequence"/>
</dbReference>
<evidence type="ECO:0000313" key="1">
    <source>
        <dbReference type="EMBL" id="PTB61103.1"/>
    </source>
</evidence>
<protein>
    <submittedName>
        <fullName evidence="1">Uncharacterized protein</fullName>
    </submittedName>
</protein>
<dbReference type="GeneID" id="36626848"/>
<name>A0A2T4AVK6_TRIHA</name>
<evidence type="ECO:0000313" key="2">
    <source>
        <dbReference type="Proteomes" id="UP000241690"/>
    </source>
</evidence>
<dbReference type="EMBL" id="KZ679675">
    <property type="protein sequence ID" value="PTB61103.1"/>
    <property type="molecule type" value="Genomic_DNA"/>
</dbReference>
<gene>
    <name evidence="1" type="ORF">M431DRAFT_503255</name>
</gene>
<organism evidence="1 2">
    <name type="scientific">Trichoderma harzianum CBS 226.95</name>
    <dbReference type="NCBI Taxonomy" id="983964"/>
    <lineage>
        <taxon>Eukaryota</taxon>
        <taxon>Fungi</taxon>
        <taxon>Dikarya</taxon>
        <taxon>Ascomycota</taxon>
        <taxon>Pezizomycotina</taxon>
        <taxon>Sordariomycetes</taxon>
        <taxon>Hypocreomycetidae</taxon>
        <taxon>Hypocreales</taxon>
        <taxon>Hypocreaceae</taxon>
        <taxon>Trichoderma</taxon>
    </lineage>
</organism>
<dbReference type="AlphaFoldDB" id="A0A2T4AVK6"/>
<sequence length="52" mass="5878">MAQAQGGQADFGRGDSTAFFLYGMGCEWMRVFCVCYTWHVGTYGMKRKVQVT</sequence>
<keyword evidence="2" id="KW-1185">Reference proteome</keyword>
<proteinExistence type="predicted"/>
<reference evidence="1 2" key="1">
    <citation type="submission" date="2016-07" db="EMBL/GenBank/DDBJ databases">
        <title>Multiple horizontal gene transfer events from other fungi enriched the ability of initially mycotrophic Trichoderma (Ascomycota) to feed on dead plant biomass.</title>
        <authorList>
            <consortium name="DOE Joint Genome Institute"/>
            <person name="Aerts A."/>
            <person name="Atanasova L."/>
            <person name="Chenthamara K."/>
            <person name="Zhang J."/>
            <person name="Grujic M."/>
            <person name="Henrissat B."/>
            <person name="Kuo A."/>
            <person name="Salamov A."/>
            <person name="Lipzen A."/>
            <person name="Labutti K."/>
            <person name="Barry K."/>
            <person name="Miao Y."/>
            <person name="Rahimi M.J."/>
            <person name="Shen Q."/>
            <person name="Grigoriev I.V."/>
            <person name="Kubicek C.P."/>
            <person name="Druzhinina I.S."/>
        </authorList>
    </citation>
    <scope>NUCLEOTIDE SEQUENCE [LARGE SCALE GENOMIC DNA]</scope>
    <source>
        <strain evidence="1 2">CBS 226.95</strain>
    </source>
</reference>
<dbReference type="RefSeq" id="XP_024780780.1">
    <property type="nucleotide sequence ID" value="XM_024918279.1"/>
</dbReference>